<dbReference type="Proteomes" id="UP000006038">
    <property type="component" value="Chromosome 1"/>
</dbReference>
<keyword evidence="3" id="KW-1185">Reference proteome</keyword>
<name>J3L1T9_ORYBR</name>
<protein>
    <submittedName>
        <fullName evidence="2">Uncharacterized protein</fullName>
    </submittedName>
</protein>
<evidence type="ECO:0000313" key="3">
    <source>
        <dbReference type="Proteomes" id="UP000006038"/>
    </source>
</evidence>
<organism evidence="2">
    <name type="scientific">Oryza brachyantha</name>
    <name type="common">malo sina</name>
    <dbReference type="NCBI Taxonomy" id="4533"/>
    <lineage>
        <taxon>Eukaryota</taxon>
        <taxon>Viridiplantae</taxon>
        <taxon>Streptophyta</taxon>
        <taxon>Embryophyta</taxon>
        <taxon>Tracheophyta</taxon>
        <taxon>Spermatophyta</taxon>
        <taxon>Magnoliopsida</taxon>
        <taxon>Liliopsida</taxon>
        <taxon>Poales</taxon>
        <taxon>Poaceae</taxon>
        <taxon>BOP clade</taxon>
        <taxon>Oryzoideae</taxon>
        <taxon>Oryzeae</taxon>
        <taxon>Oryzinae</taxon>
        <taxon>Oryza</taxon>
    </lineage>
</organism>
<reference evidence="2" key="1">
    <citation type="journal article" date="2013" name="Nat. Commun.">
        <title>Whole-genome sequencing of Oryza brachyantha reveals mechanisms underlying Oryza genome evolution.</title>
        <authorList>
            <person name="Chen J."/>
            <person name="Huang Q."/>
            <person name="Gao D."/>
            <person name="Wang J."/>
            <person name="Lang Y."/>
            <person name="Liu T."/>
            <person name="Li B."/>
            <person name="Bai Z."/>
            <person name="Luis Goicoechea J."/>
            <person name="Liang C."/>
            <person name="Chen C."/>
            <person name="Zhang W."/>
            <person name="Sun S."/>
            <person name="Liao Y."/>
            <person name="Zhang X."/>
            <person name="Yang L."/>
            <person name="Song C."/>
            <person name="Wang M."/>
            <person name="Shi J."/>
            <person name="Liu G."/>
            <person name="Liu J."/>
            <person name="Zhou H."/>
            <person name="Zhou W."/>
            <person name="Yu Q."/>
            <person name="An N."/>
            <person name="Chen Y."/>
            <person name="Cai Q."/>
            <person name="Wang B."/>
            <person name="Liu B."/>
            <person name="Min J."/>
            <person name="Huang Y."/>
            <person name="Wu H."/>
            <person name="Li Z."/>
            <person name="Zhang Y."/>
            <person name="Yin Y."/>
            <person name="Song W."/>
            <person name="Jiang J."/>
            <person name="Jackson S.A."/>
            <person name="Wing R.A."/>
            <person name="Wang J."/>
            <person name="Chen M."/>
        </authorList>
    </citation>
    <scope>NUCLEOTIDE SEQUENCE [LARGE SCALE GENOMIC DNA]</scope>
    <source>
        <strain evidence="2">cv. IRGC 101232</strain>
    </source>
</reference>
<evidence type="ECO:0000313" key="2">
    <source>
        <dbReference type="EnsemblPlants" id="OB01G31950.1"/>
    </source>
</evidence>
<proteinExistence type="predicted"/>
<accession>J3L1T9</accession>
<feature type="compositionally biased region" description="Basic residues" evidence="1">
    <location>
        <begin position="149"/>
        <end position="159"/>
    </location>
</feature>
<dbReference type="HOGENOM" id="CLU_1665231_0_0_1"/>
<feature type="region of interest" description="Disordered" evidence="1">
    <location>
        <begin position="123"/>
        <end position="159"/>
    </location>
</feature>
<sequence length="159" mass="16948">MCSASSILPSFTSTSTTELYVKSHGTNPASCILLSTSSARLASRSLQRATIATEYTRWSGSISEPGISSNSLTASQYIPSLKQARITTSNIHASRGCPFPRISASSARARAADALRAVTPRRSVRDLASGMTPRASMAAAPARPDRHREARRRLRSAVA</sequence>
<dbReference type="AlphaFoldDB" id="J3L1T9"/>
<dbReference type="Gramene" id="OB01G31950.1">
    <property type="protein sequence ID" value="OB01G31950.1"/>
    <property type="gene ID" value="OB01G31950"/>
</dbReference>
<reference evidence="2" key="2">
    <citation type="submission" date="2013-04" db="UniProtKB">
        <authorList>
            <consortium name="EnsemblPlants"/>
        </authorList>
    </citation>
    <scope>IDENTIFICATION</scope>
</reference>
<dbReference type="EnsemblPlants" id="OB01G31950.1">
    <property type="protein sequence ID" value="OB01G31950.1"/>
    <property type="gene ID" value="OB01G31950"/>
</dbReference>
<evidence type="ECO:0000256" key="1">
    <source>
        <dbReference type="SAM" id="MobiDB-lite"/>
    </source>
</evidence>
<feature type="compositionally biased region" description="Low complexity" evidence="1">
    <location>
        <begin position="133"/>
        <end position="142"/>
    </location>
</feature>